<dbReference type="GO" id="GO:0070652">
    <property type="term" value="C:HAUS complex"/>
    <property type="evidence" value="ECO:0007669"/>
    <property type="project" value="InterPro"/>
</dbReference>
<evidence type="ECO:0000313" key="2">
    <source>
        <dbReference type="Proteomes" id="UP000504606"/>
    </source>
</evidence>
<dbReference type="OrthoDB" id="8192537at2759"/>
<protein>
    <submittedName>
        <fullName evidence="3">Uncharacterized protein LOC113213391</fullName>
    </submittedName>
</protein>
<dbReference type="GO" id="GO:0051225">
    <property type="term" value="P:spindle assembly"/>
    <property type="evidence" value="ECO:0007669"/>
    <property type="project" value="InterPro"/>
</dbReference>
<keyword evidence="2" id="KW-1185">Reference proteome</keyword>
<dbReference type="PANTHER" id="PTHR28588">
    <property type="entry name" value="HAUS AUGMIN-LIKE COMPLEX SUBUNIT 5"/>
    <property type="match status" value="1"/>
</dbReference>
<feature type="coiled-coil region" evidence="1">
    <location>
        <begin position="305"/>
        <end position="336"/>
    </location>
</feature>
<feature type="coiled-coil region" evidence="1">
    <location>
        <begin position="361"/>
        <end position="412"/>
    </location>
</feature>
<dbReference type="GeneID" id="113213391"/>
<dbReference type="RefSeq" id="XP_026288225.1">
    <property type="nucleotide sequence ID" value="XM_026432440.2"/>
</dbReference>
<organism evidence="2 3">
    <name type="scientific">Frankliniella occidentalis</name>
    <name type="common">Western flower thrips</name>
    <name type="synonym">Euthrips occidentalis</name>
    <dbReference type="NCBI Taxonomy" id="133901"/>
    <lineage>
        <taxon>Eukaryota</taxon>
        <taxon>Metazoa</taxon>
        <taxon>Ecdysozoa</taxon>
        <taxon>Arthropoda</taxon>
        <taxon>Hexapoda</taxon>
        <taxon>Insecta</taxon>
        <taxon>Pterygota</taxon>
        <taxon>Neoptera</taxon>
        <taxon>Paraneoptera</taxon>
        <taxon>Thysanoptera</taxon>
        <taxon>Terebrantia</taxon>
        <taxon>Thripoidea</taxon>
        <taxon>Thripidae</taxon>
        <taxon>Frankliniella</taxon>
    </lineage>
</organism>
<proteinExistence type="predicted"/>
<dbReference type="KEGG" id="foc:113213391"/>
<reference evidence="3" key="1">
    <citation type="submission" date="2025-08" db="UniProtKB">
        <authorList>
            <consortium name="RefSeq"/>
        </authorList>
    </citation>
    <scope>IDENTIFICATION</scope>
    <source>
        <tissue evidence="3">Whole organism</tissue>
    </source>
</reference>
<dbReference type="PANTHER" id="PTHR28588:SF1">
    <property type="entry name" value="HAUS AUGMIN-LIKE COMPLEX SUBUNIT 5"/>
    <property type="match status" value="1"/>
</dbReference>
<sequence length="691" mass="78264">MTEKEARKTAEDLQEWAKRMGFTPGSKFVSAEEFPSTEAFQKLCKGKSIAFWQDILKNVRPKNEVLHIQKNLLLDRLRKGKTLEKDPLPGIGKQFLLASKLAAQQKEKTELLESIQKRETAIKAKEKVLRKSGHKIIELDNQVDELKKKQLMFKLKAADCRSKIDWFKEISDVVSDLCPPPPNAKPSTNMSSDTAEAALRKCTDAIREFHSKSPENDLEISKSDETEDAHLKHLWEKFRSNINGWGAKQISDALCQVLMPELIDEISALCADDSTTSRSSDAHPSLINNALAILPAKQMEYVLEFINLSTKSKIQEDEIQKLKEELTETLSLLKENTSMLNKSSTNTPEIVKVWIEAQSKKAQLSAKLQGIKFEIARLKESVPCRSVVSSSLKLVKEELAKLDLQVDNDKKQVEQNLAHMKMVSVRLKSAQSKALKMRSDFNSQVPQFFKRARNKSFDSDTDISSPREKVPFTSTMIENDKLDPNFTLDSTCLSVVEKFGQLHPLDFVASLKESISKEAKLFIKVHLDLVPFVIRNGKRESMSNLMVLAPQMTSHSSNMPHRNFLQIVPGTPFTSAPQILLNHLCAQNHLRARHLYKILKDLPPLTALQAPKITEALLKQIPKQEKVLLEKIENAHASAGKLEMLLSKCRSNLEHWVERPVRNAVPCTMIVNGRTFSEWCALYDEKSKVEK</sequence>
<dbReference type="GO" id="GO:0007098">
    <property type="term" value="P:centrosome cycle"/>
    <property type="evidence" value="ECO:0007669"/>
    <property type="project" value="TreeGrafter"/>
</dbReference>
<dbReference type="Pfam" id="PF14817">
    <property type="entry name" value="HAUS5"/>
    <property type="match status" value="1"/>
</dbReference>
<evidence type="ECO:0000313" key="3">
    <source>
        <dbReference type="RefSeq" id="XP_026288225.1"/>
    </source>
</evidence>
<dbReference type="Proteomes" id="UP000504606">
    <property type="component" value="Unplaced"/>
</dbReference>
<gene>
    <name evidence="3" type="primary">LOC113213391</name>
</gene>
<dbReference type="GO" id="GO:0005813">
    <property type="term" value="C:centrosome"/>
    <property type="evidence" value="ECO:0007669"/>
    <property type="project" value="TreeGrafter"/>
</dbReference>
<dbReference type="InterPro" id="IPR029131">
    <property type="entry name" value="HAUS5"/>
</dbReference>
<keyword evidence="1" id="KW-0175">Coiled coil</keyword>
<dbReference type="AlphaFoldDB" id="A0A6J1T980"/>
<accession>A0A6J1T980</accession>
<name>A0A6J1T980_FRAOC</name>
<evidence type="ECO:0000256" key="1">
    <source>
        <dbReference type="SAM" id="Coils"/>
    </source>
</evidence>